<evidence type="ECO:0000256" key="5">
    <source>
        <dbReference type="ARBA" id="ARBA00022692"/>
    </source>
</evidence>
<keyword evidence="5 9" id="KW-0812">Transmembrane</keyword>
<feature type="transmembrane region" description="Helical" evidence="9">
    <location>
        <begin position="192"/>
        <end position="214"/>
    </location>
</feature>
<evidence type="ECO:0000256" key="2">
    <source>
        <dbReference type="ARBA" id="ARBA00022448"/>
    </source>
</evidence>
<evidence type="ECO:0000313" key="10">
    <source>
        <dbReference type="EMBL" id="VWM01077.1"/>
    </source>
</evidence>
<evidence type="ECO:0000256" key="3">
    <source>
        <dbReference type="ARBA" id="ARBA00022475"/>
    </source>
</evidence>
<dbReference type="RefSeq" id="WP_156064000.1">
    <property type="nucleotide sequence ID" value="NZ_CABWIH010000047.1"/>
</dbReference>
<feature type="transmembrane region" description="Helical" evidence="9">
    <location>
        <begin position="82"/>
        <end position="100"/>
    </location>
</feature>
<comment type="similarity">
    <text evidence="1">Belongs to the KdgT transporter family.</text>
</comment>
<organism evidence="10 11">
    <name type="scientific">Collinsella aerofaciens</name>
    <dbReference type="NCBI Taxonomy" id="74426"/>
    <lineage>
        <taxon>Bacteria</taxon>
        <taxon>Bacillati</taxon>
        <taxon>Actinomycetota</taxon>
        <taxon>Coriobacteriia</taxon>
        <taxon>Coriobacteriales</taxon>
        <taxon>Coriobacteriaceae</taxon>
        <taxon>Collinsella</taxon>
    </lineage>
</organism>
<feature type="transmembrane region" description="Helical" evidence="9">
    <location>
        <begin position="220"/>
        <end position="242"/>
    </location>
</feature>
<evidence type="ECO:0000256" key="1">
    <source>
        <dbReference type="ARBA" id="ARBA00006430"/>
    </source>
</evidence>
<dbReference type="EMBL" id="CABWIH010000047">
    <property type="protein sequence ID" value="VWM01077.1"/>
    <property type="molecule type" value="Genomic_DNA"/>
</dbReference>
<proteinExistence type="inferred from homology"/>
<accession>A0A5K1JCT4</accession>
<keyword evidence="4" id="KW-0762">Sugar transport</keyword>
<evidence type="ECO:0000256" key="7">
    <source>
        <dbReference type="ARBA" id="ARBA00022989"/>
    </source>
</evidence>
<feature type="transmembrane region" description="Helical" evidence="9">
    <location>
        <begin position="12"/>
        <end position="31"/>
    </location>
</feature>
<keyword evidence="8 9" id="KW-0472">Membrane</keyword>
<dbReference type="GO" id="GO:0016020">
    <property type="term" value="C:membrane"/>
    <property type="evidence" value="ECO:0007669"/>
    <property type="project" value="InterPro"/>
</dbReference>
<evidence type="ECO:0000256" key="4">
    <source>
        <dbReference type="ARBA" id="ARBA00022597"/>
    </source>
</evidence>
<keyword evidence="3" id="KW-1003">Cell membrane</keyword>
<feature type="transmembrane region" description="Helical" evidence="9">
    <location>
        <begin position="43"/>
        <end position="62"/>
    </location>
</feature>
<feature type="transmembrane region" description="Helical" evidence="9">
    <location>
        <begin position="107"/>
        <end position="127"/>
    </location>
</feature>
<reference evidence="10 11" key="1">
    <citation type="submission" date="2019-10" db="EMBL/GenBank/DDBJ databases">
        <authorList>
            <person name="Wolf R A."/>
        </authorList>
    </citation>
    <scope>NUCLEOTIDE SEQUENCE [LARGE SCALE GENOMIC DNA]</scope>
    <source>
        <strain evidence="10">Collinsella_aerofaciens_AK_138A</strain>
    </source>
</reference>
<feature type="transmembrane region" description="Helical" evidence="9">
    <location>
        <begin position="280"/>
        <end position="300"/>
    </location>
</feature>
<dbReference type="GO" id="GO:0015649">
    <property type="term" value="F:2-keto-3-deoxygluconate:proton symporter activity"/>
    <property type="evidence" value="ECO:0007669"/>
    <property type="project" value="InterPro"/>
</dbReference>
<sequence>MHLPILKTLQKIPAGLMVVPLLIGAALNTFCPDALKIGSFTTALFSSAGTATVVGLQIFFVGTNLRLNQVGEALKRGSVLLLAKYAAGVVLGLAVGAIFGKAGVLGVSVLAIISSVTGANGSLYLSLMSEYGDPADTAAQSIMNIHDGPFLALLTLSASGMANIPLLSLLAAIVPLILGCILGNLDEDLRAFFQAGAGLVVPFVGFCIGAGINFSSVIEAGVSGLVLTAMVFFVGGGCALLADKFIGRRPGYAGAAIASAAGNTIATPAAVGVIDPSWQPYVAAATTQIAAAVVITAIIVPPVVDWVARKWGCPKFDEKNSQEVA</sequence>
<keyword evidence="2" id="KW-0813">Transport</keyword>
<dbReference type="Proteomes" id="UP000330807">
    <property type="component" value="Unassembled WGS sequence"/>
</dbReference>
<dbReference type="AlphaFoldDB" id="A0A5K1JCT4"/>
<protein>
    <submittedName>
        <fullName evidence="10">2-keto-3-deoxygluconate permease</fullName>
    </submittedName>
</protein>
<keyword evidence="7 9" id="KW-1133">Transmembrane helix</keyword>
<keyword evidence="6" id="KW-0769">Symport</keyword>
<evidence type="ECO:0000256" key="9">
    <source>
        <dbReference type="SAM" id="Phobius"/>
    </source>
</evidence>
<dbReference type="InterPro" id="IPR004684">
    <property type="entry name" value="2keto-3dGluconate_permease"/>
</dbReference>
<name>A0A5K1JCT4_9ACTN</name>
<gene>
    <name evidence="10" type="primary">kdgT_1</name>
    <name evidence="10" type="ORF">LMKDKBCB_00469</name>
</gene>
<feature type="transmembrane region" description="Helical" evidence="9">
    <location>
        <begin position="254"/>
        <end position="274"/>
    </location>
</feature>
<feature type="transmembrane region" description="Helical" evidence="9">
    <location>
        <begin position="164"/>
        <end position="185"/>
    </location>
</feature>
<evidence type="ECO:0000256" key="8">
    <source>
        <dbReference type="ARBA" id="ARBA00023136"/>
    </source>
</evidence>
<dbReference type="Pfam" id="PF03812">
    <property type="entry name" value="KdgT"/>
    <property type="match status" value="1"/>
</dbReference>
<evidence type="ECO:0000313" key="11">
    <source>
        <dbReference type="Proteomes" id="UP000330807"/>
    </source>
</evidence>
<evidence type="ECO:0000256" key="6">
    <source>
        <dbReference type="ARBA" id="ARBA00022847"/>
    </source>
</evidence>